<dbReference type="PANTHER" id="PTHR31973">
    <property type="entry name" value="POLYPROTEIN, PUTATIVE-RELATED"/>
    <property type="match status" value="1"/>
</dbReference>
<gene>
    <name evidence="3" type="ORF">Sradi_3227800</name>
</gene>
<feature type="compositionally biased region" description="Basic and acidic residues" evidence="1">
    <location>
        <begin position="158"/>
        <end position="174"/>
    </location>
</feature>
<dbReference type="EMBL" id="JACGWJ010000013">
    <property type="protein sequence ID" value="KAL0379223.1"/>
    <property type="molecule type" value="Genomic_DNA"/>
</dbReference>
<evidence type="ECO:0000256" key="1">
    <source>
        <dbReference type="SAM" id="MobiDB-lite"/>
    </source>
</evidence>
<feature type="region of interest" description="Disordered" evidence="1">
    <location>
        <begin position="468"/>
        <end position="501"/>
    </location>
</feature>
<reference evidence="3" key="2">
    <citation type="journal article" date="2024" name="Plant">
        <title>Genomic evolution and insights into agronomic trait innovations of Sesamum species.</title>
        <authorList>
            <person name="Miao H."/>
            <person name="Wang L."/>
            <person name="Qu L."/>
            <person name="Liu H."/>
            <person name="Sun Y."/>
            <person name="Le M."/>
            <person name="Wang Q."/>
            <person name="Wei S."/>
            <person name="Zheng Y."/>
            <person name="Lin W."/>
            <person name="Duan Y."/>
            <person name="Cao H."/>
            <person name="Xiong S."/>
            <person name="Wang X."/>
            <person name="Wei L."/>
            <person name="Li C."/>
            <person name="Ma Q."/>
            <person name="Ju M."/>
            <person name="Zhao R."/>
            <person name="Li G."/>
            <person name="Mu C."/>
            <person name="Tian Q."/>
            <person name="Mei H."/>
            <person name="Zhang T."/>
            <person name="Gao T."/>
            <person name="Zhang H."/>
        </authorList>
    </citation>
    <scope>NUCLEOTIDE SEQUENCE</scope>
    <source>
        <strain evidence="3">G02</strain>
    </source>
</reference>
<feature type="domain" description="MULE transposase" evidence="2">
    <location>
        <begin position="311"/>
        <end position="374"/>
    </location>
</feature>
<feature type="compositionally biased region" description="Acidic residues" evidence="1">
    <location>
        <begin position="122"/>
        <end position="143"/>
    </location>
</feature>
<feature type="compositionally biased region" description="Acidic residues" evidence="1">
    <location>
        <begin position="196"/>
        <end position="214"/>
    </location>
</feature>
<reference evidence="3" key="1">
    <citation type="submission" date="2020-06" db="EMBL/GenBank/DDBJ databases">
        <authorList>
            <person name="Li T."/>
            <person name="Hu X."/>
            <person name="Zhang T."/>
            <person name="Song X."/>
            <person name="Zhang H."/>
            <person name="Dai N."/>
            <person name="Sheng W."/>
            <person name="Hou X."/>
            <person name="Wei L."/>
        </authorList>
    </citation>
    <scope>NUCLEOTIDE SEQUENCE</scope>
    <source>
        <strain evidence="3">G02</strain>
        <tissue evidence="3">Leaf</tissue>
    </source>
</reference>
<feature type="region of interest" description="Disordered" evidence="1">
    <location>
        <begin position="122"/>
        <end position="219"/>
    </location>
</feature>
<organism evidence="3">
    <name type="scientific">Sesamum radiatum</name>
    <name type="common">Black benniseed</name>
    <dbReference type="NCBI Taxonomy" id="300843"/>
    <lineage>
        <taxon>Eukaryota</taxon>
        <taxon>Viridiplantae</taxon>
        <taxon>Streptophyta</taxon>
        <taxon>Embryophyta</taxon>
        <taxon>Tracheophyta</taxon>
        <taxon>Spermatophyta</taxon>
        <taxon>Magnoliopsida</taxon>
        <taxon>eudicotyledons</taxon>
        <taxon>Gunneridae</taxon>
        <taxon>Pentapetalae</taxon>
        <taxon>asterids</taxon>
        <taxon>lamiids</taxon>
        <taxon>Lamiales</taxon>
        <taxon>Pedaliaceae</taxon>
        <taxon>Sesamum</taxon>
    </lineage>
</organism>
<evidence type="ECO:0000313" key="3">
    <source>
        <dbReference type="EMBL" id="KAL0379223.1"/>
    </source>
</evidence>
<dbReference type="InterPro" id="IPR018289">
    <property type="entry name" value="MULE_transposase_dom"/>
</dbReference>
<dbReference type="AlphaFoldDB" id="A0AAW2RHA8"/>
<name>A0AAW2RHA8_SESRA</name>
<protein>
    <recommendedName>
        <fullName evidence="2">MULE transposase domain-containing protein</fullName>
    </recommendedName>
</protein>
<dbReference type="PANTHER" id="PTHR31973:SF187">
    <property type="entry name" value="MUTATOR TRANSPOSASE MUDRA PROTEIN"/>
    <property type="match status" value="1"/>
</dbReference>
<proteinExistence type="predicted"/>
<evidence type="ECO:0000259" key="2">
    <source>
        <dbReference type="Pfam" id="PF10551"/>
    </source>
</evidence>
<sequence>MSADVCCYSAVALCHVGRRVLLFNRCAVPSIDRHVLLLGRSCRVLRTTSHTAPLSPHCARRPVRPVMARRRYDIVLHMFDEQDMLPRVDPRNVVTAEVHVWIHVELITPLGAELHVIDLDAEEDDETEGVEAEGVDQGAEDVQAESAADEAHVEDDENAMHDECDSVRGDRQTNEDEDDWLMSGYSSDDAPLDAVSENESDADEDENEDDDESEDPMKNYLHRDMYEGLREKIIKYTFNKLYRAKKKALEQIDGSYGDSYSRLPHYAEMVRRSNHGSIVKLQYNHDENDDELVSSIPIVLHSRVFVGLDALRKAIGLDVNNGLFPLAFVVVESECKDSWCFFFQALDEMLGGFDVDRPWTFMSDRQKGLLDASMIWYHMQSIGGEFRGKPIMTLLEGVRTKVMSMVHKRHEKGLKWTKEIMPNILKKANEQMEWSRHCNLHVASQTEFEVLDKNKQKVQTIPNIKYRNAEEMPYIPQPPPSQPGSQAGLDDIRADLADNTE</sequence>
<feature type="compositionally biased region" description="Basic and acidic residues" evidence="1">
    <location>
        <begin position="490"/>
        <end position="501"/>
    </location>
</feature>
<accession>A0AAW2RHA8</accession>
<comment type="caution">
    <text evidence="3">The sequence shown here is derived from an EMBL/GenBank/DDBJ whole genome shotgun (WGS) entry which is preliminary data.</text>
</comment>
<dbReference type="Pfam" id="PF10551">
    <property type="entry name" value="MULE"/>
    <property type="match status" value="1"/>
</dbReference>